<dbReference type="GO" id="GO:0005524">
    <property type="term" value="F:ATP binding"/>
    <property type="evidence" value="ECO:0007669"/>
    <property type="project" value="UniProtKB-KW"/>
</dbReference>
<feature type="compositionally biased region" description="Polar residues" evidence="8">
    <location>
        <begin position="1880"/>
        <end position="1899"/>
    </location>
</feature>
<feature type="region of interest" description="Disordered" evidence="8">
    <location>
        <begin position="1519"/>
        <end position="1546"/>
    </location>
</feature>
<evidence type="ECO:0000256" key="3">
    <source>
        <dbReference type="ARBA" id="ARBA00022741"/>
    </source>
</evidence>
<comment type="subcellular location">
    <subcellularLocation>
        <location evidence="1">Nucleus</location>
    </subcellularLocation>
</comment>
<dbReference type="GO" id="GO:0036297">
    <property type="term" value="P:interstrand cross-link repair"/>
    <property type="evidence" value="ECO:0007669"/>
    <property type="project" value="TreeGrafter"/>
</dbReference>
<comment type="caution">
    <text evidence="12">The sequence shown here is derived from an EMBL/GenBank/DDBJ whole genome shotgun (WGS) entry which is preliminary data.</text>
</comment>
<feature type="compositionally biased region" description="Basic residues" evidence="8">
    <location>
        <begin position="2000"/>
        <end position="2009"/>
    </location>
</feature>
<comment type="similarity">
    <text evidence="2">Belongs to the DEAD box helicase family. DEAH subfamily. FANCM sub-subfamily.</text>
</comment>
<proteinExistence type="inferred from homology"/>
<dbReference type="InterPro" id="IPR001650">
    <property type="entry name" value="Helicase_C-like"/>
</dbReference>
<dbReference type="InterPro" id="IPR014001">
    <property type="entry name" value="Helicase_ATP-bd"/>
</dbReference>
<dbReference type="InterPro" id="IPR006935">
    <property type="entry name" value="Helicase/UvrB_N"/>
</dbReference>
<feature type="region of interest" description="Disordered" evidence="8">
    <location>
        <begin position="1211"/>
        <end position="1235"/>
    </location>
</feature>
<feature type="domain" description="LEM" evidence="9">
    <location>
        <begin position="67"/>
        <end position="110"/>
    </location>
</feature>
<dbReference type="InterPro" id="IPR027417">
    <property type="entry name" value="P-loop_NTPase"/>
</dbReference>
<keyword evidence="7" id="KW-0539">Nucleus</keyword>
<dbReference type="GO" id="GO:0005634">
    <property type="term" value="C:nucleus"/>
    <property type="evidence" value="ECO:0007669"/>
    <property type="project" value="UniProtKB-SubCell"/>
</dbReference>
<evidence type="ECO:0000256" key="7">
    <source>
        <dbReference type="ARBA" id="ARBA00023242"/>
    </source>
</evidence>
<evidence type="ECO:0008006" key="14">
    <source>
        <dbReference type="Google" id="ProtNLM"/>
    </source>
</evidence>
<feature type="region of interest" description="Disordered" evidence="8">
    <location>
        <begin position="1836"/>
        <end position="1904"/>
    </location>
</feature>
<keyword evidence="3" id="KW-0547">Nucleotide-binding</keyword>
<name>A0A6G0U365_APHGL</name>
<feature type="compositionally biased region" description="Low complexity" evidence="8">
    <location>
        <begin position="2127"/>
        <end position="2136"/>
    </location>
</feature>
<dbReference type="InterPro" id="IPR044749">
    <property type="entry name" value="FANCM_DEXDc"/>
</dbReference>
<dbReference type="PROSITE" id="PS51194">
    <property type="entry name" value="HELICASE_CTER"/>
    <property type="match status" value="1"/>
</dbReference>
<organism evidence="12 13">
    <name type="scientific">Aphis glycines</name>
    <name type="common">Soybean aphid</name>
    <dbReference type="NCBI Taxonomy" id="307491"/>
    <lineage>
        <taxon>Eukaryota</taxon>
        <taxon>Metazoa</taxon>
        <taxon>Ecdysozoa</taxon>
        <taxon>Arthropoda</taxon>
        <taxon>Hexapoda</taxon>
        <taxon>Insecta</taxon>
        <taxon>Pterygota</taxon>
        <taxon>Neoptera</taxon>
        <taxon>Paraneoptera</taxon>
        <taxon>Hemiptera</taxon>
        <taxon>Sternorrhyncha</taxon>
        <taxon>Aphidomorpha</taxon>
        <taxon>Aphidoidea</taxon>
        <taxon>Aphididae</taxon>
        <taxon>Aphidini</taxon>
        <taxon>Aphis</taxon>
        <taxon>Aphis</taxon>
    </lineage>
</organism>
<evidence type="ECO:0000259" key="11">
    <source>
        <dbReference type="PROSITE" id="PS51194"/>
    </source>
</evidence>
<dbReference type="SMART" id="SM00487">
    <property type="entry name" value="DEXDc"/>
    <property type="match status" value="1"/>
</dbReference>
<dbReference type="Gene3D" id="1.20.1320.20">
    <property type="entry name" value="hef helicase domain"/>
    <property type="match status" value="1"/>
</dbReference>
<dbReference type="CDD" id="cd18033">
    <property type="entry name" value="DEXDc_FANCM"/>
    <property type="match status" value="1"/>
</dbReference>
<feature type="compositionally biased region" description="Acidic residues" evidence="8">
    <location>
        <begin position="2039"/>
        <end position="2060"/>
    </location>
</feature>
<dbReference type="EMBL" id="VYZN01000008">
    <property type="protein sequence ID" value="KAE9543397.1"/>
    <property type="molecule type" value="Genomic_DNA"/>
</dbReference>
<evidence type="ECO:0000259" key="9">
    <source>
        <dbReference type="PROSITE" id="PS50954"/>
    </source>
</evidence>
<dbReference type="PROSITE" id="PS50954">
    <property type="entry name" value="LEM"/>
    <property type="match status" value="3"/>
</dbReference>
<accession>A0A6G0U365</accession>
<dbReference type="SMART" id="SM00490">
    <property type="entry name" value="HELICc"/>
    <property type="match status" value="1"/>
</dbReference>
<evidence type="ECO:0000313" key="13">
    <source>
        <dbReference type="Proteomes" id="UP000475862"/>
    </source>
</evidence>
<evidence type="ECO:0000313" key="12">
    <source>
        <dbReference type="EMBL" id="KAE9543397.1"/>
    </source>
</evidence>
<evidence type="ECO:0000256" key="8">
    <source>
        <dbReference type="SAM" id="MobiDB-lite"/>
    </source>
</evidence>
<dbReference type="SUPFAM" id="SSF52540">
    <property type="entry name" value="P-loop containing nucleoside triphosphate hydrolases"/>
    <property type="match status" value="1"/>
</dbReference>
<dbReference type="SMART" id="SM00540">
    <property type="entry name" value="LEM"/>
    <property type="match status" value="3"/>
</dbReference>
<keyword evidence="5" id="KW-0347">Helicase</keyword>
<reference evidence="12 13" key="1">
    <citation type="submission" date="2019-08" db="EMBL/GenBank/DDBJ databases">
        <title>The genome of the soybean aphid Biotype 1, its phylome, world population structure and adaptation to the North American continent.</title>
        <authorList>
            <person name="Giordano R."/>
            <person name="Donthu R.K."/>
            <person name="Hernandez A.G."/>
            <person name="Wright C.L."/>
            <person name="Zimin A.V."/>
        </authorList>
    </citation>
    <scope>NUCLEOTIDE SEQUENCE [LARGE SCALE GENOMIC DNA]</scope>
    <source>
        <tissue evidence="12">Whole aphids</tissue>
    </source>
</reference>
<dbReference type="GO" id="GO:0009378">
    <property type="term" value="F:four-way junction helicase activity"/>
    <property type="evidence" value="ECO:0007669"/>
    <property type="project" value="TreeGrafter"/>
</dbReference>
<dbReference type="GO" id="GO:0000400">
    <property type="term" value="F:four-way junction DNA binding"/>
    <property type="evidence" value="ECO:0007669"/>
    <property type="project" value="TreeGrafter"/>
</dbReference>
<dbReference type="Pfam" id="PF04851">
    <property type="entry name" value="ResIII"/>
    <property type="match status" value="1"/>
</dbReference>
<dbReference type="Pfam" id="PF00271">
    <property type="entry name" value="Helicase_C"/>
    <property type="match status" value="1"/>
</dbReference>
<feature type="region of interest" description="Disordered" evidence="8">
    <location>
        <begin position="1917"/>
        <end position="2009"/>
    </location>
</feature>
<dbReference type="CDD" id="cd12091">
    <property type="entry name" value="FANCM_ID"/>
    <property type="match status" value="1"/>
</dbReference>
<keyword evidence="13" id="KW-1185">Reference proteome</keyword>
<dbReference type="PANTHER" id="PTHR14025:SF20">
    <property type="entry name" value="FANCONI ANEMIA GROUP M PROTEIN"/>
    <property type="match status" value="1"/>
</dbReference>
<evidence type="ECO:0000259" key="10">
    <source>
        <dbReference type="PROSITE" id="PS51192"/>
    </source>
</evidence>
<feature type="domain" description="Helicase C-terminal" evidence="11">
    <location>
        <begin position="720"/>
        <end position="883"/>
    </location>
</feature>
<feature type="region of interest" description="Disordered" evidence="8">
    <location>
        <begin position="2033"/>
        <end position="2069"/>
    </location>
</feature>
<evidence type="ECO:0000256" key="6">
    <source>
        <dbReference type="ARBA" id="ARBA00022840"/>
    </source>
</evidence>
<feature type="domain" description="LEM" evidence="9">
    <location>
        <begin position="1"/>
        <end position="44"/>
    </location>
</feature>
<dbReference type="Pfam" id="PF03020">
    <property type="entry name" value="LEM"/>
    <property type="match status" value="3"/>
</dbReference>
<dbReference type="PANTHER" id="PTHR14025">
    <property type="entry name" value="FANCONI ANEMIA GROUP M FANCM FAMILY MEMBER"/>
    <property type="match status" value="1"/>
</dbReference>
<evidence type="ECO:0000256" key="4">
    <source>
        <dbReference type="ARBA" id="ARBA00022801"/>
    </source>
</evidence>
<gene>
    <name evidence="12" type="ORF">AGLY_002197</name>
</gene>
<dbReference type="CDD" id="cd12934">
    <property type="entry name" value="LEM"/>
    <property type="match status" value="1"/>
</dbReference>
<dbReference type="SUPFAM" id="SSF63451">
    <property type="entry name" value="LEM domain"/>
    <property type="match status" value="3"/>
</dbReference>
<feature type="compositionally biased region" description="Basic and acidic residues" evidence="8">
    <location>
        <begin position="1218"/>
        <end position="1234"/>
    </location>
</feature>
<feature type="compositionally biased region" description="Pro residues" evidence="8">
    <location>
        <begin position="1658"/>
        <end position="1684"/>
    </location>
</feature>
<dbReference type="GO" id="GO:0045003">
    <property type="term" value="P:double-strand break repair via synthesis-dependent strand annealing"/>
    <property type="evidence" value="ECO:0007669"/>
    <property type="project" value="TreeGrafter"/>
</dbReference>
<feature type="compositionally biased region" description="Polar residues" evidence="8">
    <location>
        <begin position="1967"/>
        <end position="1983"/>
    </location>
</feature>
<sequence length="2188" mass="245908">MLTSNTLNDADLKSRLARFGINYPITDTTRNVLFKKLLKLEMNSQNERNNQSNKFDRESMVKKYTNMSSRNILNNTDLKFRLARFGINNPITNTTRNVLLKKLLKLEMDSQNERKNQSNEFNCKLMLNKYTIMSSSNILNDADLKSRLARFGISSPITSTTRNILLKKLLKLEMDSQNERNNQSNKFDCESMDTTTNDLNEYEIRDGISKLLYIDMTDANGQFLIEDDELLASVLVESLRHYNEVEVPLRSIAVQEVPFIPPTQSIVEDEVRQQSIGTNSVNKLSRVAPPLVIDLCQSPKKTAVVQSRLSHFFTKPKSDKICDEKTNSVPENQTNTLCIETNSLPIQNDVSIISSQAIFYKEPDANGFHLSSGSHYVYPSNFPVREYQMAIIKTALFHNTLVSLPTGMGKTFIAAVVMYNFYRWYPMGKVIFMAPTRPLVAQQIEACHSIMGIPRDMTFEMTGNIPPEQRYLAWNKYRVFFLTPQVLANDLSLNKCPSDTFRCIIVDEAHRATKDYAYVQVLKHLAEENRVIRIVGLSATPGTNIDAVTEVIQNLSISKLEFRTDESPDVAKYTNKKDVECIPVKLTNSILEIRTQFLKIYDKYLRRLKQYHALNGNVANLTKFQILSAKQKFLTSNIAREMPKSLVGCLINDFTICMSLAYALELLTIYGVKVFYLQSLEIKENHKCLSNDADFQNLLRSINNELNSQDLVWSHPKLFELKKIVQNYFGNTNVEASSKIIIFCQYRLVVVEVFELLKTFGSSVKPVMFVGQSLKEKGGLPQKKQLEVMSRFKSGDFNVLIATSVAEEGLDIGEVDLIICLEANKSPIKFVQRLGRTGRKRSGKCITLLTEGKEQIKYNSSVSSSKTLVMKMLKSKVLLSKLAPNGPRLVPKHIHPKCLMIHVKKPEELFPEKKKLKGKKKGVENITRYVEPNDGQNEVDEVGEDGLDVFQNNIDKPKRKSKKRKTVKLDTNDDDCREVVGLSNAKNTNVDCEHNLNDNDNFNTPDINAHGEIDRTLDCFVEEEKLFNEWLQSCVQTKAIVMNSPFSELLNLFTDHDQCDNELFNIEPTNDMFMEQTNVGQMFKGLPVSEERMIRVNDQPKRNADRSFRLSDNVRPGCSQVASTSAVRDINGYTKNADLEDISKEHINQTINMQPIGMRSSAIYSSNHKTTTDENSHLGKLDFNDLFQSQQANRYTDNFTERNTDLLAKPLTIEDDDSNRSTELLHHEDDDSNRSTELLNYVDDDNSSATRTVVRDVDEDEDDEDMGNLDFEELFKSQRADKFIEKYSEEITTEKPKVNNLAVTCSKKTEMSHKGKIDYSVLFKSQRSNGYIEDFMVRDTESCIGPSNADNHVVRHFNDDVNDDHSIADIEKKAIVRDNDQDEDDEILGNIDFEKLYKSRKSDICIGKEIAAGKQNVDGSIANGGRKSPIVCGSGQKTGTSSCQSTGKIDYSVLFKSQRSNGYIEDFMIRNTGVRVPSAVDRDVLHNDDKDEDDEVMGNLDFEQLFKSQKLAMSMETDGSDRISAKQPNVGRSMENGSWKSPIACGGGQKAKTVGRSGKVDYSALFKSQRSDGYIEDYAEKIVVKTANEKVGVADCLLGSDVPQVLDLDENDNDDDDVISIKSSPEFFSCKPPKKVVQMKLTGHVRANRSCEIIDLLSPPPPRSSTPPLRSSPPPPRSSPPPPRSSGTANMPSACQPISEDRLPTNGVATTRVGGNDLLQLLDDDDDMDFMFIDYNSEGNAAADVFTQKHPDGDVFAQKQRDGYGDAKFVAQKLTDDGGTKTEARLPLPPVAPVAKPTIKDDVTKRVGHSTQSYDNGMMPFNIMKAARLVDRLKPGLSMKRSTTTAASKRPVDNGSTSMASKRQVDNGSTAMASKLHVDNGSTATTSKRQVDNGSTTPTFRRKFDNGSMAALAFKRKIQSPANDMSPIHPPNGPRRRPQFSQSTPKVSTHPKQRRREIDTAAATPVTAASETVNSMLTSSSDSDAFVGHGRDKKTTSPLRRVKKKRRAKPKKKLLFIDDEADVSNCFGEGNILSTTSSENDDDDDEQNDFDSSFIDDDYEKSDPSKSMTKQYLQSVKDQANARGVFKIPQLTGHHYNIDVYSQMDDRNMDNDYEEDSFCVEDASDLNNTSSTTNTSAHRTSDERPSKPPPSRKRKRIMSPQSTDSSDSSDDLLFPRKRGKVKTSLDFS</sequence>
<dbReference type="InterPro" id="IPR003887">
    <property type="entry name" value="LEM_dom"/>
</dbReference>
<dbReference type="Gene3D" id="1.10.720.40">
    <property type="match status" value="3"/>
</dbReference>
<evidence type="ECO:0000256" key="2">
    <source>
        <dbReference type="ARBA" id="ARBA00009889"/>
    </source>
</evidence>
<dbReference type="PROSITE" id="PS51192">
    <property type="entry name" value="HELICASE_ATP_BIND_1"/>
    <property type="match status" value="1"/>
</dbReference>
<keyword evidence="6" id="KW-0067">ATP-binding</keyword>
<feature type="region of interest" description="Disordered" evidence="8">
    <location>
        <begin position="2122"/>
        <end position="2188"/>
    </location>
</feature>
<dbReference type="Proteomes" id="UP000475862">
    <property type="component" value="Unassembled WGS sequence"/>
</dbReference>
<dbReference type="InterPro" id="IPR011015">
    <property type="entry name" value="LEM/LEM-like_dom_sf"/>
</dbReference>
<feature type="domain" description="Helicase ATP-binding" evidence="10">
    <location>
        <begin position="391"/>
        <end position="559"/>
    </location>
</feature>
<feature type="compositionally biased region" description="Polar residues" evidence="8">
    <location>
        <begin position="1854"/>
        <end position="1872"/>
    </location>
</feature>
<dbReference type="GO" id="GO:0016787">
    <property type="term" value="F:hydrolase activity"/>
    <property type="evidence" value="ECO:0007669"/>
    <property type="project" value="UniProtKB-KW"/>
</dbReference>
<dbReference type="FunFam" id="3.40.50.300:FF:000861">
    <property type="entry name" value="Fanconi anemia, complementation group M"/>
    <property type="match status" value="1"/>
</dbReference>
<protein>
    <recommendedName>
        <fullName evidence="14">Fanconi anemia group M protein</fullName>
    </recommendedName>
</protein>
<keyword evidence="4" id="KW-0378">Hydrolase</keyword>
<dbReference type="Gene3D" id="3.40.50.300">
    <property type="entry name" value="P-loop containing nucleotide triphosphate hydrolases"/>
    <property type="match status" value="2"/>
</dbReference>
<evidence type="ECO:0000256" key="5">
    <source>
        <dbReference type="ARBA" id="ARBA00022806"/>
    </source>
</evidence>
<feature type="region of interest" description="Disordered" evidence="8">
    <location>
        <begin position="1652"/>
        <end position="1709"/>
    </location>
</feature>
<dbReference type="GO" id="GO:0043138">
    <property type="term" value="F:3'-5' DNA helicase activity"/>
    <property type="evidence" value="ECO:0007669"/>
    <property type="project" value="InterPro"/>
</dbReference>
<feature type="domain" description="LEM" evidence="9">
    <location>
        <begin position="133"/>
        <end position="176"/>
    </location>
</feature>
<dbReference type="InterPro" id="IPR039686">
    <property type="entry name" value="FANCM/Mph1-like_ID"/>
</dbReference>
<evidence type="ECO:0000256" key="1">
    <source>
        <dbReference type="ARBA" id="ARBA00004123"/>
    </source>
</evidence>
<dbReference type="OrthoDB" id="6513042at2759"/>